<dbReference type="GO" id="GO:0004519">
    <property type="term" value="F:endonuclease activity"/>
    <property type="evidence" value="ECO:0007669"/>
    <property type="project" value="InterPro"/>
</dbReference>
<dbReference type="GO" id="GO:0090730">
    <property type="term" value="C:Las1 complex"/>
    <property type="evidence" value="ECO:0007669"/>
    <property type="project" value="InterPro"/>
</dbReference>
<evidence type="ECO:0000313" key="2">
    <source>
        <dbReference type="Proteomes" id="UP001177023"/>
    </source>
</evidence>
<dbReference type="EMBL" id="CATQJA010002653">
    <property type="protein sequence ID" value="CAJ0578333.1"/>
    <property type="molecule type" value="Genomic_DNA"/>
</dbReference>
<dbReference type="PANTHER" id="PTHR15002">
    <property type="entry name" value="RIBOSOMAL BIOGENESIS PROTEIN LAS1L"/>
    <property type="match status" value="1"/>
</dbReference>
<dbReference type="GO" id="GO:0000460">
    <property type="term" value="P:maturation of 5.8S rRNA"/>
    <property type="evidence" value="ECO:0007669"/>
    <property type="project" value="TreeGrafter"/>
</dbReference>
<comment type="caution">
    <text evidence="1">The sequence shown here is derived from an EMBL/GenBank/DDBJ whole genome shotgun (WGS) entry which is preliminary data.</text>
</comment>
<dbReference type="InterPro" id="IPR007174">
    <property type="entry name" value="Las1"/>
</dbReference>
<dbReference type="GO" id="GO:0030687">
    <property type="term" value="C:preribosome, large subunit precursor"/>
    <property type="evidence" value="ECO:0007669"/>
    <property type="project" value="TreeGrafter"/>
</dbReference>
<dbReference type="GO" id="GO:0000470">
    <property type="term" value="P:maturation of LSU-rRNA"/>
    <property type="evidence" value="ECO:0007669"/>
    <property type="project" value="TreeGrafter"/>
</dbReference>
<dbReference type="PANTHER" id="PTHR15002:SF0">
    <property type="entry name" value="RIBOSOMAL BIOGENESIS PROTEIN LAS1L"/>
    <property type="match status" value="1"/>
</dbReference>
<organism evidence="1 2">
    <name type="scientific">Mesorhabditis spiculigera</name>
    <dbReference type="NCBI Taxonomy" id="96644"/>
    <lineage>
        <taxon>Eukaryota</taxon>
        <taxon>Metazoa</taxon>
        <taxon>Ecdysozoa</taxon>
        <taxon>Nematoda</taxon>
        <taxon>Chromadorea</taxon>
        <taxon>Rhabditida</taxon>
        <taxon>Rhabditina</taxon>
        <taxon>Rhabditomorpha</taxon>
        <taxon>Rhabditoidea</taxon>
        <taxon>Rhabditidae</taxon>
        <taxon>Mesorhabditinae</taxon>
        <taxon>Mesorhabditis</taxon>
    </lineage>
</organism>
<evidence type="ECO:0000313" key="1">
    <source>
        <dbReference type="EMBL" id="CAJ0578333.1"/>
    </source>
</evidence>
<dbReference type="Proteomes" id="UP001177023">
    <property type="component" value="Unassembled WGS sequence"/>
</dbReference>
<reference evidence="1" key="1">
    <citation type="submission" date="2023-06" db="EMBL/GenBank/DDBJ databases">
        <authorList>
            <person name="Delattre M."/>
        </authorList>
    </citation>
    <scope>NUCLEOTIDE SEQUENCE</scope>
    <source>
        <strain evidence="1">AF72</strain>
    </source>
</reference>
<keyword evidence="2" id="KW-1185">Reference proteome</keyword>
<dbReference type="Pfam" id="PF04031">
    <property type="entry name" value="Las1"/>
    <property type="match status" value="1"/>
</dbReference>
<proteinExistence type="predicted"/>
<protein>
    <submittedName>
        <fullName evidence="1">Uncharacterized protein</fullName>
    </submittedName>
</protein>
<sequence length="418" mass="48194">MEVVLEAPRAILPTECICGECIVNFANELAQTNSRYVPMAVSVQEVGLPSWIVSVRHEVSHSVTFPSLWRLKKCIDFARKWLWSAAWKDPKQSFVVASTCADHYQLQRNLEQSTRLQKISADIEKFMSWRASTRMANGQDTLFTKEAVFKLPIVLRLMERYEENPNEFLHVFTKDGYLIFSPEQIRKGHFVDDDSGLGDVVRRQMQIFWSPVIEIFMHYNAIPDFLMMLMSRLKESDVAKSSVYQLVAWCELIIQGIRPATAQFTQDDWQRILHTMTSMSDYFQSASIKKIMEMMPNLRASQRRRLKELLALSHNADDDRTSADRGSADTTNSLDGVHTVDELFTIMAQEKAERAARKQLENDGNPWKECEMEAWIGVPIGLAPHQTAESLSLIIDDEYIEQMRREERSNDRRSAVKS</sequence>
<gene>
    <name evidence="1" type="ORF">MSPICULIGERA_LOCUS16591</name>
</gene>
<name>A0AA36D1Y3_9BILA</name>
<dbReference type="AlphaFoldDB" id="A0AA36D1Y3"/>
<feature type="non-terminal residue" evidence="1">
    <location>
        <position position="418"/>
    </location>
</feature>
<accession>A0AA36D1Y3</accession>